<evidence type="ECO:0000256" key="5">
    <source>
        <dbReference type="ARBA" id="ARBA00022989"/>
    </source>
</evidence>
<dbReference type="Proteomes" id="UP000320048">
    <property type="component" value="Unassembled WGS sequence"/>
</dbReference>
<dbReference type="EMBL" id="VBAO01000002">
    <property type="protein sequence ID" value="TMI85108.1"/>
    <property type="molecule type" value="Genomic_DNA"/>
</dbReference>
<organism evidence="9 10">
    <name type="scientific">Candidatus Segetimicrobium genomatis</name>
    <dbReference type="NCBI Taxonomy" id="2569760"/>
    <lineage>
        <taxon>Bacteria</taxon>
        <taxon>Bacillati</taxon>
        <taxon>Candidatus Sysuimicrobiota</taxon>
        <taxon>Candidatus Sysuimicrobiia</taxon>
        <taxon>Candidatus Sysuimicrobiales</taxon>
        <taxon>Candidatus Segetimicrobiaceae</taxon>
        <taxon>Candidatus Segetimicrobium</taxon>
    </lineage>
</organism>
<evidence type="ECO:0000256" key="2">
    <source>
        <dbReference type="ARBA" id="ARBA00022475"/>
    </source>
</evidence>
<keyword evidence="6 8" id="KW-0472">Membrane</keyword>
<dbReference type="PANTHER" id="PTHR22926">
    <property type="entry name" value="PHOSPHO-N-ACETYLMURAMOYL-PENTAPEPTIDE-TRANSFERASE"/>
    <property type="match status" value="1"/>
</dbReference>
<feature type="transmembrane region" description="Helical" evidence="8">
    <location>
        <begin position="202"/>
        <end position="220"/>
    </location>
</feature>
<feature type="transmembrane region" description="Helical" evidence="8">
    <location>
        <begin position="305"/>
        <end position="322"/>
    </location>
</feature>
<keyword evidence="7" id="KW-0479">Metal-binding</keyword>
<proteinExistence type="predicted"/>
<dbReference type="Pfam" id="PF00953">
    <property type="entry name" value="Glycos_transf_4"/>
    <property type="match status" value="1"/>
</dbReference>
<keyword evidence="3 9" id="KW-0808">Transferase</keyword>
<feature type="transmembrane region" description="Helical" evidence="8">
    <location>
        <begin position="113"/>
        <end position="135"/>
    </location>
</feature>
<gene>
    <name evidence="9" type="ORF">E6H04_00105</name>
</gene>
<evidence type="ECO:0000256" key="3">
    <source>
        <dbReference type="ARBA" id="ARBA00022679"/>
    </source>
</evidence>
<sequence length="350" mass="35908">MAPETLILACVLGLGLTPLARAAAVRWRVVDVPDHRKIHARPTPLLGGLAVFASIAGAVVWGSGAPTREVLGVLLGGSLLLCIGLADDFRSIGAGKLLVEFGVVWLVVRTTGISFHVPSPVLSTLLTVFWIVGVANAFNCLDCADGVAAGAGLVAAGAFLVIAVLTHQRPEMLLAGAIAGAVLGFLPYNFHPARIFLGDAGSLTLGYLVAALGVMVSPGILSVPALATKVVVLAIPIYDILFVHLMRYRRGTRGLRALLTSTGKDHLPHRLMDQGLSQPAVALTLVVASAATGAAGVALVLTRSAPSAIILGLIAVSTLVVLEPRWETGGRRPEILAPAAAEGAGLGDAD</sequence>
<evidence type="ECO:0000256" key="7">
    <source>
        <dbReference type="PIRSR" id="PIRSR600715-1"/>
    </source>
</evidence>
<dbReference type="GO" id="GO:0046872">
    <property type="term" value="F:metal ion binding"/>
    <property type="evidence" value="ECO:0007669"/>
    <property type="project" value="UniProtKB-KW"/>
</dbReference>
<feature type="transmembrane region" description="Helical" evidence="8">
    <location>
        <begin position="226"/>
        <end position="246"/>
    </location>
</feature>
<comment type="subcellular location">
    <subcellularLocation>
        <location evidence="1">Cell membrane</location>
        <topology evidence="1">Multi-pass membrane protein</topology>
    </subcellularLocation>
</comment>
<evidence type="ECO:0000256" key="8">
    <source>
        <dbReference type="SAM" id="Phobius"/>
    </source>
</evidence>
<keyword evidence="2" id="KW-1003">Cell membrane</keyword>
<dbReference type="GO" id="GO:0071555">
    <property type="term" value="P:cell wall organization"/>
    <property type="evidence" value="ECO:0007669"/>
    <property type="project" value="TreeGrafter"/>
</dbReference>
<dbReference type="CDD" id="cd06853">
    <property type="entry name" value="GT_WecA_like"/>
    <property type="match status" value="1"/>
</dbReference>
<dbReference type="GO" id="GO:0016780">
    <property type="term" value="F:phosphotransferase activity, for other substituted phosphate groups"/>
    <property type="evidence" value="ECO:0007669"/>
    <property type="project" value="InterPro"/>
</dbReference>
<dbReference type="GO" id="GO:0009103">
    <property type="term" value="P:lipopolysaccharide biosynthetic process"/>
    <property type="evidence" value="ECO:0007669"/>
    <property type="project" value="TreeGrafter"/>
</dbReference>
<keyword evidence="5 8" id="KW-1133">Transmembrane helix</keyword>
<reference evidence="9 10" key="1">
    <citation type="journal article" date="2019" name="Nat. Microbiol.">
        <title>Mediterranean grassland soil C-N compound turnover is dependent on rainfall and depth, and is mediated by genomically divergent microorganisms.</title>
        <authorList>
            <person name="Diamond S."/>
            <person name="Andeer P.F."/>
            <person name="Li Z."/>
            <person name="Crits-Christoph A."/>
            <person name="Burstein D."/>
            <person name="Anantharaman K."/>
            <person name="Lane K.R."/>
            <person name="Thomas B.C."/>
            <person name="Pan C."/>
            <person name="Northen T.R."/>
            <person name="Banfield J.F."/>
        </authorList>
    </citation>
    <scope>NUCLEOTIDE SEQUENCE [LARGE SCALE GENOMIC DNA]</scope>
    <source>
        <strain evidence="9">NP_7</strain>
    </source>
</reference>
<dbReference type="GO" id="GO:0044038">
    <property type="term" value="P:cell wall macromolecule biosynthetic process"/>
    <property type="evidence" value="ECO:0007669"/>
    <property type="project" value="TreeGrafter"/>
</dbReference>
<feature type="binding site" evidence="7">
    <location>
        <position position="139"/>
    </location>
    <ligand>
        <name>Mg(2+)</name>
        <dbReference type="ChEBI" id="CHEBI:18420"/>
    </ligand>
</feature>
<keyword evidence="7" id="KW-0460">Magnesium</keyword>
<feature type="transmembrane region" description="Helical" evidence="8">
    <location>
        <begin position="147"/>
        <end position="166"/>
    </location>
</feature>
<comment type="caution">
    <text evidence="9">The sequence shown here is derived from an EMBL/GenBank/DDBJ whole genome shotgun (WGS) entry which is preliminary data.</text>
</comment>
<evidence type="ECO:0000313" key="9">
    <source>
        <dbReference type="EMBL" id="TMI85108.1"/>
    </source>
</evidence>
<protein>
    <submittedName>
        <fullName evidence="9">Undecaprenyl/decaprenyl-phosphate alpha-N-acetylglucosaminyl 1-phosphate transferase</fullName>
    </submittedName>
</protein>
<feature type="transmembrane region" description="Helical" evidence="8">
    <location>
        <begin position="172"/>
        <end position="190"/>
    </location>
</feature>
<name>A0A537JNH7_9BACT</name>
<feature type="transmembrane region" description="Helical" evidence="8">
    <location>
        <begin position="280"/>
        <end position="299"/>
    </location>
</feature>
<evidence type="ECO:0000313" key="10">
    <source>
        <dbReference type="Proteomes" id="UP000320048"/>
    </source>
</evidence>
<evidence type="ECO:0000256" key="4">
    <source>
        <dbReference type="ARBA" id="ARBA00022692"/>
    </source>
</evidence>
<feature type="transmembrane region" description="Helical" evidence="8">
    <location>
        <begin position="70"/>
        <end position="93"/>
    </location>
</feature>
<dbReference type="InterPro" id="IPR000715">
    <property type="entry name" value="Glycosyl_transferase_4"/>
</dbReference>
<dbReference type="AlphaFoldDB" id="A0A537JNH7"/>
<evidence type="ECO:0000256" key="6">
    <source>
        <dbReference type="ARBA" id="ARBA00023136"/>
    </source>
</evidence>
<accession>A0A537JNH7</accession>
<evidence type="ECO:0000256" key="1">
    <source>
        <dbReference type="ARBA" id="ARBA00004651"/>
    </source>
</evidence>
<comment type="cofactor">
    <cofactor evidence="7">
        <name>Mg(2+)</name>
        <dbReference type="ChEBI" id="CHEBI:18420"/>
    </cofactor>
</comment>
<keyword evidence="4 8" id="KW-0812">Transmembrane</keyword>
<feature type="binding site" evidence="7">
    <location>
        <position position="199"/>
    </location>
    <ligand>
        <name>Mg(2+)</name>
        <dbReference type="ChEBI" id="CHEBI:18420"/>
    </ligand>
</feature>
<dbReference type="PANTHER" id="PTHR22926:SF3">
    <property type="entry name" value="UNDECAPRENYL-PHOSPHATE ALPHA-N-ACETYLGLUCOSAMINYL 1-PHOSPHATE TRANSFERASE"/>
    <property type="match status" value="1"/>
</dbReference>
<dbReference type="GO" id="GO:0005886">
    <property type="term" value="C:plasma membrane"/>
    <property type="evidence" value="ECO:0007669"/>
    <property type="project" value="UniProtKB-SubCell"/>
</dbReference>
<feature type="transmembrane region" description="Helical" evidence="8">
    <location>
        <begin position="46"/>
        <end position="63"/>
    </location>
</feature>